<keyword evidence="1" id="KW-0732">Signal</keyword>
<dbReference type="Proteomes" id="UP000250266">
    <property type="component" value="Unassembled WGS sequence"/>
</dbReference>
<name>A0A8E2JEY6_9PEZI</name>
<accession>A0A8E2JEY6</accession>
<sequence length="350" mass="38647">MRFVISWIVALLLAATVAEANHLEPLYPTIQSRTVGRREDIATGTVVVSSTTQTAASISTLSYSTLILEPVWVTVPAQTETIHTPGYTVSAQTKAPYTTAYPMRRPGIRRYTAGDVVAVQPSVGHTPINTTTQQLASATANPSTPQLHYGSPIGLQIHKAIQASGGSIEKNGTNVSQRRDVAAVHRPTDRTISIRSRGEQVVQLQPTGGVIHMKINPFATVEDFIKAEHLNVTLLPVYPGMPRIDYGPPMVNWRYNVEMAHLRNKQLKRDIRQRADEKLKTLAMVRQKMFEADVKAGVNPAVLERERGGMERYHREAVEGEVQRALLRASTYLIFDEGVLCESTEDRCSG</sequence>
<proteinExistence type="predicted"/>
<feature type="chain" id="PRO_5034407810" evidence="1">
    <location>
        <begin position="21"/>
        <end position="350"/>
    </location>
</feature>
<protein>
    <submittedName>
        <fullName evidence="2">Uncharacterized protein</fullName>
    </submittedName>
</protein>
<evidence type="ECO:0000313" key="2">
    <source>
        <dbReference type="EMBL" id="OCK79534.1"/>
    </source>
</evidence>
<dbReference type="AlphaFoldDB" id="A0A8E2JEY6"/>
<evidence type="ECO:0000256" key="1">
    <source>
        <dbReference type="SAM" id="SignalP"/>
    </source>
</evidence>
<dbReference type="EMBL" id="KV745000">
    <property type="protein sequence ID" value="OCK79534.1"/>
    <property type="molecule type" value="Genomic_DNA"/>
</dbReference>
<reference evidence="2 3" key="1">
    <citation type="journal article" date="2016" name="Nat. Commun.">
        <title>Ectomycorrhizal ecology is imprinted in the genome of the dominant symbiotic fungus Cenococcum geophilum.</title>
        <authorList>
            <consortium name="DOE Joint Genome Institute"/>
            <person name="Peter M."/>
            <person name="Kohler A."/>
            <person name="Ohm R.A."/>
            <person name="Kuo A."/>
            <person name="Krutzmann J."/>
            <person name="Morin E."/>
            <person name="Arend M."/>
            <person name="Barry K.W."/>
            <person name="Binder M."/>
            <person name="Choi C."/>
            <person name="Clum A."/>
            <person name="Copeland A."/>
            <person name="Grisel N."/>
            <person name="Haridas S."/>
            <person name="Kipfer T."/>
            <person name="LaButti K."/>
            <person name="Lindquist E."/>
            <person name="Lipzen A."/>
            <person name="Maire R."/>
            <person name="Meier B."/>
            <person name="Mihaltcheva S."/>
            <person name="Molinier V."/>
            <person name="Murat C."/>
            <person name="Poggeler S."/>
            <person name="Quandt C.A."/>
            <person name="Sperisen C."/>
            <person name="Tritt A."/>
            <person name="Tisserant E."/>
            <person name="Crous P.W."/>
            <person name="Henrissat B."/>
            <person name="Nehls U."/>
            <person name="Egli S."/>
            <person name="Spatafora J.W."/>
            <person name="Grigoriev I.V."/>
            <person name="Martin F.M."/>
        </authorList>
    </citation>
    <scope>NUCLEOTIDE SEQUENCE [LARGE SCALE GENOMIC DNA]</scope>
    <source>
        <strain evidence="2 3">CBS 459.81</strain>
    </source>
</reference>
<gene>
    <name evidence="2" type="ORF">K432DRAFT_64337</name>
</gene>
<feature type="signal peptide" evidence="1">
    <location>
        <begin position="1"/>
        <end position="20"/>
    </location>
</feature>
<evidence type="ECO:0000313" key="3">
    <source>
        <dbReference type="Proteomes" id="UP000250266"/>
    </source>
</evidence>
<organism evidence="2 3">
    <name type="scientific">Lepidopterella palustris CBS 459.81</name>
    <dbReference type="NCBI Taxonomy" id="1314670"/>
    <lineage>
        <taxon>Eukaryota</taxon>
        <taxon>Fungi</taxon>
        <taxon>Dikarya</taxon>
        <taxon>Ascomycota</taxon>
        <taxon>Pezizomycotina</taxon>
        <taxon>Dothideomycetes</taxon>
        <taxon>Pleosporomycetidae</taxon>
        <taxon>Mytilinidiales</taxon>
        <taxon>Argynnaceae</taxon>
        <taxon>Lepidopterella</taxon>
    </lineage>
</organism>
<keyword evidence="3" id="KW-1185">Reference proteome</keyword>